<reference evidence="9" key="1">
    <citation type="journal article" date="2014" name="Int. J. Syst. Evol. Microbiol.">
        <title>Complete genome sequence of Corynebacterium casei LMG S-19264T (=DSM 44701T), isolated from a smear-ripened cheese.</title>
        <authorList>
            <consortium name="US DOE Joint Genome Institute (JGI-PGF)"/>
            <person name="Walter F."/>
            <person name="Albersmeier A."/>
            <person name="Kalinowski J."/>
            <person name="Ruckert C."/>
        </authorList>
    </citation>
    <scope>NUCLEOTIDE SEQUENCE</scope>
    <source>
        <strain evidence="9">JCM 5069</strain>
    </source>
</reference>
<gene>
    <name evidence="9" type="ORF">GCM10018793_37430</name>
</gene>
<keyword evidence="2 5" id="KW-0645">Protease</keyword>
<dbReference type="Proteomes" id="UP000603708">
    <property type="component" value="Unassembled WGS sequence"/>
</dbReference>
<dbReference type="InterPro" id="IPR023827">
    <property type="entry name" value="Peptidase_S8_Asp-AS"/>
</dbReference>
<dbReference type="InterPro" id="IPR023828">
    <property type="entry name" value="Peptidase_S8_Ser-AS"/>
</dbReference>
<evidence type="ECO:0000256" key="4">
    <source>
        <dbReference type="ARBA" id="ARBA00022825"/>
    </source>
</evidence>
<comment type="similarity">
    <text evidence="1 5 6">Belongs to the peptidase S8 family.</text>
</comment>
<dbReference type="PRINTS" id="PR00723">
    <property type="entry name" value="SUBTILISIN"/>
</dbReference>
<evidence type="ECO:0000256" key="5">
    <source>
        <dbReference type="PROSITE-ProRule" id="PRU01240"/>
    </source>
</evidence>
<reference evidence="9" key="2">
    <citation type="submission" date="2020-09" db="EMBL/GenBank/DDBJ databases">
        <authorList>
            <person name="Sun Q."/>
            <person name="Ohkuma M."/>
        </authorList>
    </citation>
    <scope>NUCLEOTIDE SEQUENCE</scope>
    <source>
        <strain evidence="9">JCM 5069</strain>
    </source>
</reference>
<dbReference type="InterPro" id="IPR050131">
    <property type="entry name" value="Peptidase_S8_subtilisin-like"/>
</dbReference>
<feature type="domain" description="Peptidase S8/S53" evidence="8">
    <location>
        <begin position="256"/>
        <end position="492"/>
    </location>
</feature>
<feature type="active site" description="Charge relay system" evidence="5">
    <location>
        <position position="265"/>
    </location>
</feature>
<feature type="compositionally biased region" description="Basic and acidic residues" evidence="7">
    <location>
        <begin position="1"/>
        <end position="11"/>
    </location>
</feature>
<dbReference type="Pfam" id="PF00082">
    <property type="entry name" value="Peptidase_S8"/>
    <property type="match status" value="1"/>
</dbReference>
<dbReference type="PROSITE" id="PS51892">
    <property type="entry name" value="SUBTILASE"/>
    <property type="match status" value="1"/>
</dbReference>
<accession>A0A919L206</accession>
<dbReference type="PANTHER" id="PTHR43806:SF11">
    <property type="entry name" value="CEREVISIN-RELATED"/>
    <property type="match status" value="1"/>
</dbReference>
<evidence type="ECO:0000313" key="10">
    <source>
        <dbReference type="Proteomes" id="UP000603708"/>
    </source>
</evidence>
<dbReference type="PROSITE" id="PS00138">
    <property type="entry name" value="SUBTILASE_SER"/>
    <property type="match status" value="1"/>
</dbReference>
<evidence type="ECO:0000256" key="6">
    <source>
        <dbReference type="RuleBase" id="RU003355"/>
    </source>
</evidence>
<evidence type="ECO:0000313" key="9">
    <source>
        <dbReference type="EMBL" id="GHH80982.1"/>
    </source>
</evidence>
<dbReference type="InterPro" id="IPR022398">
    <property type="entry name" value="Peptidase_S8_His-AS"/>
</dbReference>
<dbReference type="InterPro" id="IPR036852">
    <property type="entry name" value="Peptidase_S8/S53_dom_sf"/>
</dbReference>
<dbReference type="InterPro" id="IPR000209">
    <property type="entry name" value="Peptidase_S8/S53_dom"/>
</dbReference>
<evidence type="ECO:0000259" key="8">
    <source>
        <dbReference type="Pfam" id="PF00082"/>
    </source>
</evidence>
<evidence type="ECO:0000256" key="3">
    <source>
        <dbReference type="ARBA" id="ARBA00022801"/>
    </source>
</evidence>
<sequence length="591" mass="62617">MSDNDDTREHQPQGNHGSRRLGRRLVQCMVVPLSGDVLPAGVRPHDAESLFQQLGNDPEIEERKRFTIPKAPADGTGGVPTTAEVAVLAMPPHRATALVRDPAVHIERDHHLHHASPSPRGMGVEGPLVNPGVQPKAAPVTAVSFRVTGGNGVPLPGATVVVMSPEGNFQSSTDPDGRTTLNLTIHDLTAITGVYVKPVSDYWEAYQDLPALSIAEENTVRLRPLSDTFPMIHERQVRGWGLAAMGLEQIPPNYRGRGTKVAIIDSGVATGHPDLNRRITSGIDLVHGEESGQWSVDTLGHGTHCAGMVAGDAGNALGILGIAPEAEVHVCKIFPGGRYSTIIEALKYCIAHQIDVVNLSMGSDEPSALVSNAIEQAREAGTACVVAAGNSTGRVQYPGRLPTVLTVAAIGKLGQYPVDSYHAQQVWGQPDEQGYFSAAFTCHGPEVDVCAPGVAILSSVPERGYAAWDGTSMATPHVAGLAALVLAHHPDFRDGHRERNARRVDRLFEIIRSSCTPLDLGDPGRTGAGIPHAGRALALEAPVRAVLTPELAQLREAMQNAGLLTATGTTVTSPLEEVRRMLQAAGLLPTT</sequence>
<dbReference type="PANTHER" id="PTHR43806">
    <property type="entry name" value="PEPTIDASE S8"/>
    <property type="match status" value="1"/>
</dbReference>
<keyword evidence="4 5" id="KW-0720">Serine protease</keyword>
<evidence type="ECO:0000256" key="2">
    <source>
        <dbReference type="ARBA" id="ARBA00022670"/>
    </source>
</evidence>
<protein>
    <recommendedName>
        <fullName evidence="8">Peptidase S8/S53 domain-containing protein</fullName>
    </recommendedName>
</protein>
<keyword evidence="3 5" id="KW-0378">Hydrolase</keyword>
<dbReference type="AlphaFoldDB" id="A0A919L206"/>
<feature type="region of interest" description="Disordered" evidence="7">
    <location>
        <begin position="1"/>
        <end position="21"/>
    </location>
</feature>
<dbReference type="GO" id="GO:0006508">
    <property type="term" value="P:proteolysis"/>
    <property type="evidence" value="ECO:0007669"/>
    <property type="project" value="UniProtKB-KW"/>
</dbReference>
<dbReference type="EMBL" id="BNCD01000010">
    <property type="protein sequence ID" value="GHH80982.1"/>
    <property type="molecule type" value="Genomic_DNA"/>
</dbReference>
<dbReference type="Gene3D" id="3.40.50.200">
    <property type="entry name" value="Peptidase S8/S53 domain"/>
    <property type="match status" value="1"/>
</dbReference>
<evidence type="ECO:0000256" key="7">
    <source>
        <dbReference type="SAM" id="MobiDB-lite"/>
    </source>
</evidence>
<comment type="caution">
    <text evidence="9">The sequence shown here is derived from an EMBL/GenBank/DDBJ whole genome shotgun (WGS) entry which is preliminary data.</text>
</comment>
<dbReference type="InterPro" id="IPR015500">
    <property type="entry name" value="Peptidase_S8_subtilisin-rel"/>
</dbReference>
<dbReference type="PROSITE" id="PS00137">
    <property type="entry name" value="SUBTILASE_HIS"/>
    <property type="match status" value="1"/>
</dbReference>
<feature type="active site" description="Charge relay system" evidence="5">
    <location>
        <position position="472"/>
    </location>
</feature>
<dbReference type="GO" id="GO:0004252">
    <property type="term" value="F:serine-type endopeptidase activity"/>
    <property type="evidence" value="ECO:0007669"/>
    <property type="project" value="UniProtKB-UniRule"/>
</dbReference>
<evidence type="ECO:0000256" key="1">
    <source>
        <dbReference type="ARBA" id="ARBA00011073"/>
    </source>
</evidence>
<proteinExistence type="inferred from homology"/>
<organism evidence="9 10">
    <name type="scientific">Streptomyces sulfonofaciens</name>
    <dbReference type="NCBI Taxonomy" id="68272"/>
    <lineage>
        <taxon>Bacteria</taxon>
        <taxon>Bacillati</taxon>
        <taxon>Actinomycetota</taxon>
        <taxon>Actinomycetes</taxon>
        <taxon>Kitasatosporales</taxon>
        <taxon>Streptomycetaceae</taxon>
        <taxon>Streptomyces</taxon>
    </lineage>
</organism>
<dbReference type="PROSITE" id="PS00136">
    <property type="entry name" value="SUBTILASE_ASP"/>
    <property type="match status" value="1"/>
</dbReference>
<feature type="active site" description="Charge relay system" evidence="5">
    <location>
        <position position="301"/>
    </location>
</feature>
<dbReference type="SUPFAM" id="SSF52743">
    <property type="entry name" value="Subtilisin-like"/>
    <property type="match status" value="1"/>
</dbReference>
<name>A0A919L206_9ACTN</name>
<keyword evidence="10" id="KW-1185">Reference proteome</keyword>